<dbReference type="KEGG" id="aaq:AOC05_11425"/>
<protein>
    <submittedName>
        <fullName evidence="1">Uncharacterized protein</fullName>
    </submittedName>
</protein>
<keyword evidence="2" id="KW-1185">Reference proteome</keyword>
<dbReference type="AlphaFoldDB" id="A0A0M3UGH8"/>
<gene>
    <name evidence="1" type="ORF">AOC05_11425</name>
</gene>
<evidence type="ECO:0000313" key="2">
    <source>
        <dbReference type="Proteomes" id="UP000062833"/>
    </source>
</evidence>
<dbReference type="Proteomes" id="UP000062833">
    <property type="component" value="Chromosome"/>
</dbReference>
<name>A0A0M3UGH8_9MICC</name>
<evidence type="ECO:0000313" key="1">
    <source>
        <dbReference type="EMBL" id="ALE92769.1"/>
    </source>
</evidence>
<reference evidence="2" key="1">
    <citation type="submission" date="2015-09" db="EMBL/GenBank/DDBJ databases">
        <title>Complete genome of Arthrobacter alpinus strain R3.8.</title>
        <authorList>
            <person name="See-Too W.S."/>
            <person name="Chan K.G."/>
        </authorList>
    </citation>
    <scope>NUCLEOTIDE SEQUENCE [LARGE SCALE GENOMIC DNA]</scope>
    <source>
        <strain evidence="2">R3.8</strain>
    </source>
</reference>
<dbReference type="EMBL" id="CP012677">
    <property type="protein sequence ID" value="ALE92769.1"/>
    <property type="molecule type" value="Genomic_DNA"/>
</dbReference>
<organism evidence="1 2">
    <name type="scientific">Arthrobacter alpinus</name>
    <dbReference type="NCBI Taxonomy" id="656366"/>
    <lineage>
        <taxon>Bacteria</taxon>
        <taxon>Bacillati</taxon>
        <taxon>Actinomycetota</taxon>
        <taxon>Actinomycetes</taxon>
        <taxon>Micrococcales</taxon>
        <taxon>Micrococcaceae</taxon>
        <taxon>Arthrobacter</taxon>
    </lineage>
</organism>
<dbReference type="PATRIC" id="fig|656366.3.peg.2462"/>
<proteinExistence type="predicted"/>
<accession>A0A0M3UGH8</accession>
<sequence length="60" mass="6592">MLYQMPCKADIWGAANNGSIERASDGEQLAFLQLATHEGSVRVAKKFRWSCCPVFQAMAG</sequence>